<evidence type="ECO:0000256" key="1">
    <source>
        <dbReference type="SAM" id="SignalP"/>
    </source>
</evidence>
<evidence type="ECO:0000313" key="2">
    <source>
        <dbReference type="EMBL" id="NVK78000.1"/>
    </source>
</evidence>
<reference evidence="2 3" key="1">
    <citation type="submission" date="2020-04" db="EMBL/GenBank/DDBJ databases">
        <title>Draft Genome Sequence of Streptomyces morookaense DSM 40503, an 8-azaguanine-producing strain.</title>
        <authorList>
            <person name="Qi J."/>
            <person name="Gao J.-M."/>
        </authorList>
    </citation>
    <scope>NUCLEOTIDE SEQUENCE [LARGE SCALE GENOMIC DNA]</scope>
    <source>
        <strain evidence="2 3">DSM 40503</strain>
    </source>
</reference>
<feature type="signal peptide" evidence="1">
    <location>
        <begin position="1"/>
        <end position="28"/>
    </location>
</feature>
<keyword evidence="3" id="KW-1185">Reference proteome</keyword>
<gene>
    <name evidence="2" type="ORF">HG542_10010</name>
</gene>
<comment type="caution">
    <text evidence="2">The sequence shown here is derived from an EMBL/GenBank/DDBJ whole genome shotgun (WGS) entry which is preliminary data.</text>
</comment>
<name>A0A7Y7E6L0_STRMO</name>
<dbReference type="EMBL" id="JABBXF010000018">
    <property type="protein sequence ID" value="NVK78000.1"/>
    <property type="molecule type" value="Genomic_DNA"/>
</dbReference>
<sequence>MKPGSLKILGAAALGLFAAAAGAGTASAATGVVESAADTAVTAWQTVPAEQVGHLVPAGGPVVRSADQVMNSGLPKQVGRAADQAMDNKLDRNLHPMDNKGNKGLLGLVPPGVIPSKGLSLGR</sequence>
<accession>A0A7Y7E6L0</accession>
<proteinExistence type="predicted"/>
<dbReference type="RefSeq" id="WP_171079802.1">
    <property type="nucleotide sequence ID" value="NZ_BNBU01000002.1"/>
</dbReference>
<protein>
    <recommendedName>
        <fullName evidence="4">ATP-binding protein</fullName>
    </recommendedName>
</protein>
<dbReference type="AlphaFoldDB" id="A0A7Y7E6L0"/>
<evidence type="ECO:0008006" key="4">
    <source>
        <dbReference type="Google" id="ProtNLM"/>
    </source>
</evidence>
<keyword evidence="1" id="KW-0732">Signal</keyword>
<organism evidence="2 3">
    <name type="scientific">Streptomyces morookaense</name>
    <name type="common">Streptoverticillium morookaense</name>
    <dbReference type="NCBI Taxonomy" id="1970"/>
    <lineage>
        <taxon>Bacteria</taxon>
        <taxon>Bacillati</taxon>
        <taxon>Actinomycetota</taxon>
        <taxon>Actinomycetes</taxon>
        <taxon>Kitasatosporales</taxon>
        <taxon>Streptomycetaceae</taxon>
        <taxon>Streptomyces</taxon>
    </lineage>
</organism>
<feature type="chain" id="PRO_5031031792" description="ATP-binding protein" evidence="1">
    <location>
        <begin position="29"/>
        <end position="123"/>
    </location>
</feature>
<dbReference type="Proteomes" id="UP000587462">
    <property type="component" value="Unassembled WGS sequence"/>
</dbReference>
<evidence type="ECO:0000313" key="3">
    <source>
        <dbReference type="Proteomes" id="UP000587462"/>
    </source>
</evidence>